<dbReference type="EMBL" id="PUJW01000003">
    <property type="protein sequence ID" value="NHB91360.1"/>
    <property type="molecule type" value="Genomic_DNA"/>
</dbReference>
<protein>
    <recommendedName>
        <fullName evidence="3">Phage protein</fullName>
    </recommendedName>
</protein>
<sequence length="210" mass="24753">MSNDTVEEKMPALIPQADFNIKLNMTEKNVAHTQAFIERGVRDFSLPGFVTPYGYRLLASISGNQYRLVTDADMPETVYAVKLEFMEHVVPFKKTCTQILVWRTVLPQHDGAVRSLPQEFFRFFLENYSIIVSDSDRTSDGRRFWERMIAWAVNVDGYYVYVSDGTREERLLNLISSWDDFYITWADYCWGYDKDCHYHRLFVISKERLH</sequence>
<dbReference type="RefSeq" id="WP_166302692.1">
    <property type="nucleotide sequence ID" value="NZ_CAWPIB010000003.1"/>
</dbReference>
<evidence type="ECO:0000313" key="1">
    <source>
        <dbReference type="EMBL" id="NHB91360.1"/>
    </source>
</evidence>
<dbReference type="Proteomes" id="UP000591844">
    <property type="component" value="Unassembled WGS sequence"/>
</dbReference>
<name>A0A7X5QBN3_9GAMM</name>
<reference evidence="1 2" key="1">
    <citation type="submission" date="2018-02" db="EMBL/GenBank/DDBJ databases">
        <authorList>
            <person name="Machado R.A."/>
        </authorList>
    </citation>
    <scope>NUCLEOTIDE SEQUENCE [LARGE SCALE GENOMIC DNA]</scope>
    <source>
        <strain evidence="1 2">DSM 19724</strain>
    </source>
</reference>
<evidence type="ECO:0000313" key="2">
    <source>
        <dbReference type="Proteomes" id="UP000591844"/>
    </source>
</evidence>
<accession>A0A7X5QBN3</accession>
<gene>
    <name evidence="1" type="ORF">C5469_04095</name>
</gene>
<evidence type="ECO:0008006" key="3">
    <source>
        <dbReference type="Google" id="ProtNLM"/>
    </source>
</evidence>
<dbReference type="AlphaFoldDB" id="A0A7X5QBN3"/>
<comment type="caution">
    <text evidence="1">The sequence shown here is derived from an EMBL/GenBank/DDBJ whole genome shotgun (WGS) entry which is preliminary data.</text>
</comment>
<proteinExistence type="predicted"/>
<keyword evidence="2" id="KW-1185">Reference proteome</keyword>
<organism evidence="1 2">
    <name type="scientific">Photorhabdus cinerea</name>
    <dbReference type="NCBI Taxonomy" id="471575"/>
    <lineage>
        <taxon>Bacteria</taxon>
        <taxon>Pseudomonadati</taxon>
        <taxon>Pseudomonadota</taxon>
        <taxon>Gammaproteobacteria</taxon>
        <taxon>Enterobacterales</taxon>
        <taxon>Morganellaceae</taxon>
        <taxon>Photorhabdus</taxon>
    </lineage>
</organism>